<dbReference type="Gene3D" id="3.30.530.20">
    <property type="match status" value="1"/>
</dbReference>
<dbReference type="GO" id="GO:0005634">
    <property type="term" value="C:nucleus"/>
    <property type="evidence" value="ECO:0007669"/>
    <property type="project" value="TreeGrafter"/>
</dbReference>
<dbReference type="InterPro" id="IPR023393">
    <property type="entry name" value="START-like_dom_sf"/>
</dbReference>
<dbReference type="Proteomes" id="UP001140949">
    <property type="component" value="Unassembled WGS sequence"/>
</dbReference>
<dbReference type="CDD" id="cd07816">
    <property type="entry name" value="Bet_v1-like"/>
    <property type="match status" value="1"/>
</dbReference>
<evidence type="ECO:0000259" key="2">
    <source>
        <dbReference type="Pfam" id="PF00407"/>
    </source>
</evidence>
<dbReference type="Pfam" id="PF00407">
    <property type="entry name" value="Bet_v_1"/>
    <property type="match status" value="1"/>
</dbReference>
<accession>A0AAX6I984</accession>
<comment type="similarity">
    <text evidence="1">Belongs to the BetVI family.</text>
</comment>
<dbReference type="PANTHER" id="PTHR31213:SF201">
    <property type="entry name" value="OS03G0300400 PROTEIN"/>
    <property type="match status" value="1"/>
</dbReference>
<keyword evidence="4" id="KW-1185">Reference proteome</keyword>
<dbReference type="SUPFAM" id="SSF55961">
    <property type="entry name" value="Bet v1-like"/>
    <property type="match status" value="1"/>
</dbReference>
<dbReference type="GO" id="GO:0009738">
    <property type="term" value="P:abscisic acid-activated signaling pathway"/>
    <property type="evidence" value="ECO:0007669"/>
    <property type="project" value="InterPro"/>
</dbReference>
<proteinExistence type="inferred from homology"/>
<dbReference type="GO" id="GO:0006952">
    <property type="term" value="P:defense response"/>
    <property type="evidence" value="ECO:0007669"/>
    <property type="project" value="InterPro"/>
</dbReference>
<dbReference type="EMBL" id="JANAVB010003400">
    <property type="protein sequence ID" value="KAJ6849561.1"/>
    <property type="molecule type" value="Genomic_DNA"/>
</dbReference>
<dbReference type="AlphaFoldDB" id="A0AAX6I984"/>
<sequence>MWFHEIESPVDPARLFKASMVDWHNIGPKVMPEIITSVAIVSGDGTAGSIRQINFTSAMPYTYMKDRLDFIDHEQLECKSTLVEGGDLGKKLETASFHFKFVPAAGNGCVVKVEATCKAIPGAASEKDAAEAKESVTALIKAAEAHLLANPAAYA</sequence>
<organism evidence="3 4">
    <name type="scientific">Iris pallida</name>
    <name type="common">Sweet iris</name>
    <dbReference type="NCBI Taxonomy" id="29817"/>
    <lineage>
        <taxon>Eukaryota</taxon>
        <taxon>Viridiplantae</taxon>
        <taxon>Streptophyta</taxon>
        <taxon>Embryophyta</taxon>
        <taxon>Tracheophyta</taxon>
        <taxon>Spermatophyta</taxon>
        <taxon>Magnoliopsida</taxon>
        <taxon>Liliopsida</taxon>
        <taxon>Asparagales</taxon>
        <taxon>Iridaceae</taxon>
        <taxon>Iridoideae</taxon>
        <taxon>Irideae</taxon>
        <taxon>Iris</taxon>
    </lineage>
</organism>
<evidence type="ECO:0000313" key="3">
    <source>
        <dbReference type="EMBL" id="KAJ6849561.1"/>
    </source>
</evidence>
<dbReference type="FunFam" id="3.30.530.20:FF:000007">
    <property type="entry name" value="Major pollen allergen Bet v 1-A"/>
    <property type="match status" value="1"/>
</dbReference>
<reference evidence="3" key="2">
    <citation type="submission" date="2023-04" db="EMBL/GenBank/DDBJ databases">
        <authorList>
            <person name="Bruccoleri R.E."/>
            <person name="Oakeley E.J."/>
            <person name="Faust A.-M."/>
            <person name="Dessus-Babus S."/>
            <person name="Altorfer M."/>
            <person name="Burckhardt D."/>
            <person name="Oertli M."/>
            <person name="Naumann U."/>
            <person name="Petersen F."/>
            <person name="Wong J."/>
        </authorList>
    </citation>
    <scope>NUCLEOTIDE SEQUENCE</scope>
    <source>
        <strain evidence="3">GSM-AAB239-AS_SAM_17_03QT</strain>
        <tissue evidence="3">Leaf</tissue>
    </source>
</reference>
<dbReference type="GO" id="GO:0038023">
    <property type="term" value="F:signaling receptor activity"/>
    <property type="evidence" value="ECO:0007669"/>
    <property type="project" value="InterPro"/>
</dbReference>
<dbReference type="GO" id="GO:0004864">
    <property type="term" value="F:protein phosphatase inhibitor activity"/>
    <property type="evidence" value="ECO:0007669"/>
    <property type="project" value="InterPro"/>
</dbReference>
<dbReference type="InterPro" id="IPR024949">
    <property type="entry name" value="Bet_v_I_allergen"/>
</dbReference>
<protein>
    <submittedName>
        <fullName evidence="3">Pathogenesis-related protein 1-like</fullName>
    </submittedName>
</protein>
<dbReference type="GO" id="GO:0010427">
    <property type="term" value="F:abscisic acid binding"/>
    <property type="evidence" value="ECO:0007669"/>
    <property type="project" value="InterPro"/>
</dbReference>
<evidence type="ECO:0000256" key="1">
    <source>
        <dbReference type="ARBA" id="ARBA00009744"/>
    </source>
</evidence>
<name>A0AAX6I984_IRIPA</name>
<evidence type="ECO:0000313" key="4">
    <source>
        <dbReference type="Proteomes" id="UP001140949"/>
    </source>
</evidence>
<dbReference type="PRINTS" id="PR00634">
    <property type="entry name" value="BETALLERGEN"/>
</dbReference>
<dbReference type="InterPro" id="IPR000916">
    <property type="entry name" value="Bet_v_I/MLP"/>
</dbReference>
<dbReference type="PANTHER" id="PTHR31213">
    <property type="entry name" value="OS08G0374000 PROTEIN-RELATED"/>
    <property type="match status" value="1"/>
</dbReference>
<gene>
    <name evidence="3" type="ORF">M6B38_267605</name>
</gene>
<dbReference type="InterPro" id="IPR050279">
    <property type="entry name" value="Plant_def-hormone_signal"/>
</dbReference>
<feature type="domain" description="Bet v I/Major latex protein" evidence="2">
    <location>
        <begin position="4"/>
        <end position="150"/>
    </location>
</feature>
<reference evidence="3" key="1">
    <citation type="journal article" date="2023" name="GigaByte">
        <title>Genome assembly of the bearded iris, Iris pallida Lam.</title>
        <authorList>
            <person name="Bruccoleri R.E."/>
            <person name="Oakeley E.J."/>
            <person name="Faust A.M.E."/>
            <person name="Altorfer M."/>
            <person name="Dessus-Babus S."/>
            <person name="Burckhardt D."/>
            <person name="Oertli M."/>
            <person name="Naumann U."/>
            <person name="Petersen F."/>
            <person name="Wong J."/>
        </authorList>
    </citation>
    <scope>NUCLEOTIDE SEQUENCE</scope>
    <source>
        <strain evidence="3">GSM-AAB239-AS_SAM_17_03QT</strain>
    </source>
</reference>
<comment type="caution">
    <text evidence="3">The sequence shown here is derived from an EMBL/GenBank/DDBJ whole genome shotgun (WGS) entry which is preliminary data.</text>
</comment>
<dbReference type="GO" id="GO:0005737">
    <property type="term" value="C:cytoplasm"/>
    <property type="evidence" value="ECO:0007669"/>
    <property type="project" value="TreeGrafter"/>
</dbReference>